<keyword evidence="2" id="KW-1185">Reference proteome</keyword>
<gene>
    <name evidence="1" type="ORF">Zmor_002003</name>
</gene>
<dbReference type="PANTHER" id="PTHR33395:SF22">
    <property type="entry name" value="REVERSE TRANSCRIPTASE DOMAIN-CONTAINING PROTEIN"/>
    <property type="match status" value="1"/>
</dbReference>
<evidence type="ECO:0000313" key="1">
    <source>
        <dbReference type="EMBL" id="KAJ3666566.1"/>
    </source>
</evidence>
<sequence length="366" mass="42197">MKTSNLFNLYSNFISLNSIRQHNRITNTYTRILDLFLSTDHFNVVCQQSQFPLVPEDPHHPALNSSVSLSLQENISVKQKSEVIKFNFYKANLQDLYAAVSSVEWSFIESIEDVDVACDYLYKIIFDLFDQHVPKCSVNTKRAKYPAWFTKSIIDKINEKKKHWNLYRKNKGLYHINKVKNLRRAICSESRNEYLRFVNNSENSIKYDPKKFWSFVKTKTKSHVTLNEMTYGDDVVSSPQEIVNAFAYNFSTVFCDNNVPGCDNNSDMNTNICDICGDNNCVSISLQKVCNITSVLHLFSINDDDILKAAKKLKPNLVSGPDGIPAFFVVDCIRCLLIPLKYIFNLVLKSSTYPYKWKLSKVCPIF</sequence>
<dbReference type="EMBL" id="JALNTZ010000001">
    <property type="protein sequence ID" value="KAJ3666566.1"/>
    <property type="molecule type" value="Genomic_DNA"/>
</dbReference>
<name>A0AA38J6F6_9CUCU</name>
<dbReference type="GO" id="GO:0061343">
    <property type="term" value="P:cell adhesion involved in heart morphogenesis"/>
    <property type="evidence" value="ECO:0007669"/>
    <property type="project" value="TreeGrafter"/>
</dbReference>
<proteinExistence type="predicted"/>
<dbReference type="Proteomes" id="UP001168821">
    <property type="component" value="Unassembled WGS sequence"/>
</dbReference>
<evidence type="ECO:0008006" key="3">
    <source>
        <dbReference type="Google" id="ProtNLM"/>
    </source>
</evidence>
<organism evidence="1 2">
    <name type="scientific">Zophobas morio</name>
    <dbReference type="NCBI Taxonomy" id="2755281"/>
    <lineage>
        <taxon>Eukaryota</taxon>
        <taxon>Metazoa</taxon>
        <taxon>Ecdysozoa</taxon>
        <taxon>Arthropoda</taxon>
        <taxon>Hexapoda</taxon>
        <taxon>Insecta</taxon>
        <taxon>Pterygota</taxon>
        <taxon>Neoptera</taxon>
        <taxon>Endopterygota</taxon>
        <taxon>Coleoptera</taxon>
        <taxon>Polyphaga</taxon>
        <taxon>Cucujiformia</taxon>
        <taxon>Tenebrionidae</taxon>
        <taxon>Zophobas</taxon>
    </lineage>
</organism>
<comment type="caution">
    <text evidence="1">The sequence shown here is derived from an EMBL/GenBank/DDBJ whole genome shotgun (WGS) entry which is preliminary data.</text>
</comment>
<dbReference type="GO" id="GO:0031012">
    <property type="term" value="C:extracellular matrix"/>
    <property type="evidence" value="ECO:0007669"/>
    <property type="project" value="TreeGrafter"/>
</dbReference>
<protein>
    <recommendedName>
        <fullName evidence="3">Reverse transcriptase</fullName>
    </recommendedName>
</protein>
<accession>A0AA38J6F6</accession>
<reference evidence="1" key="1">
    <citation type="journal article" date="2023" name="G3 (Bethesda)">
        <title>Whole genome assemblies of Zophobas morio and Tenebrio molitor.</title>
        <authorList>
            <person name="Kaur S."/>
            <person name="Stinson S.A."/>
            <person name="diCenzo G.C."/>
        </authorList>
    </citation>
    <scope>NUCLEOTIDE SEQUENCE</scope>
    <source>
        <strain evidence="1">QUZm001</strain>
    </source>
</reference>
<evidence type="ECO:0000313" key="2">
    <source>
        <dbReference type="Proteomes" id="UP001168821"/>
    </source>
</evidence>
<dbReference type="AlphaFoldDB" id="A0AA38J6F6"/>
<dbReference type="GO" id="GO:0007508">
    <property type="term" value="P:larval heart development"/>
    <property type="evidence" value="ECO:0007669"/>
    <property type="project" value="TreeGrafter"/>
</dbReference>
<dbReference type="PANTHER" id="PTHR33395">
    <property type="entry name" value="TRANSCRIPTASE, PUTATIVE-RELATED-RELATED"/>
    <property type="match status" value="1"/>
</dbReference>